<accession>A0A1W0AA69</accession>
<dbReference type="GO" id="GO:0005506">
    <property type="term" value="F:iron ion binding"/>
    <property type="evidence" value="ECO:0007669"/>
    <property type="project" value="InterPro"/>
</dbReference>
<proteinExistence type="predicted"/>
<evidence type="ECO:0000313" key="1">
    <source>
        <dbReference type="EMBL" id="OQS07088.1"/>
    </source>
</evidence>
<sequence length="316" mass="35545">MGNLTSTRPLGHDCANHKMVDYLDNDRSAMMDGDLFLLEKAMATEQVIGFWGPEALKEFDAKLQNGSFVRQGAFPQGLLDLMGPILPTLDGAAHHAKKAAILEALNGAQVEKYKPVIRSVVQRAHARWSAQGGSMSLVVMCKQLAFKLMLVVLLGLENDYDDHHDDHRELLDTYILSLRDSTRRADPDGVRSRQHLLDDMINPALQTSHERLGQNSLKPCVLDFLVSQKKLSDADLRIELFHLLTMGVGGLECWLANCITAAASSPDVLKQLTLARDTYLKKYSNEEDRWRRFDDLGYVNWYIQEVKRVYIAGPSH</sequence>
<gene>
    <name evidence="1" type="ORF">THRCLA_00902</name>
</gene>
<dbReference type="OrthoDB" id="79250at2759"/>
<evidence type="ECO:0000313" key="2">
    <source>
        <dbReference type="Proteomes" id="UP000243217"/>
    </source>
</evidence>
<name>A0A1W0AA69_9STRA</name>
<reference evidence="1 2" key="1">
    <citation type="journal article" date="2014" name="Genome Biol. Evol.">
        <title>The secreted proteins of Achlya hypogyna and Thraustotheca clavata identify the ancestral oomycete secretome and reveal gene acquisitions by horizontal gene transfer.</title>
        <authorList>
            <person name="Misner I."/>
            <person name="Blouin N."/>
            <person name="Leonard G."/>
            <person name="Richards T.A."/>
            <person name="Lane C.E."/>
        </authorList>
    </citation>
    <scope>NUCLEOTIDE SEQUENCE [LARGE SCALE GENOMIC DNA]</scope>
    <source>
        <strain evidence="1 2">ATCC 34112</strain>
    </source>
</reference>
<dbReference type="Proteomes" id="UP000243217">
    <property type="component" value="Unassembled WGS sequence"/>
</dbReference>
<comment type="caution">
    <text evidence="1">The sequence shown here is derived from an EMBL/GenBank/DDBJ whole genome shotgun (WGS) entry which is preliminary data.</text>
</comment>
<dbReference type="EMBL" id="JNBS01000278">
    <property type="protein sequence ID" value="OQS07088.1"/>
    <property type="molecule type" value="Genomic_DNA"/>
</dbReference>
<feature type="non-terminal residue" evidence="1">
    <location>
        <position position="316"/>
    </location>
</feature>
<dbReference type="AlphaFoldDB" id="A0A1W0AA69"/>
<dbReference type="InterPro" id="IPR036396">
    <property type="entry name" value="Cyt_P450_sf"/>
</dbReference>
<dbReference type="Gene3D" id="1.10.630.10">
    <property type="entry name" value="Cytochrome P450"/>
    <property type="match status" value="1"/>
</dbReference>
<dbReference type="GO" id="GO:0016705">
    <property type="term" value="F:oxidoreductase activity, acting on paired donors, with incorporation or reduction of molecular oxygen"/>
    <property type="evidence" value="ECO:0007669"/>
    <property type="project" value="InterPro"/>
</dbReference>
<organism evidence="1 2">
    <name type="scientific">Thraustotheca clavata</name>
    <dbReference type="NCBI Taxonomy" id="74557"/>
    <lineage>
        <taxon>Eukaryota</taxon>
        <taxon>Sar</taxon>
        <taxon>Stramenopiles</taxon>
        <taxon>Oomycota</taxon>
        <taxon>Saprolegniomycetes</taxon>
        <taxon>Saprolegniales</taxon>
        <taxon>Achlyaceae</taxon>
        <taxon>Thraustotheca</taxon>
    </lineage>
</organism>
<dbReference type="GO" id="GO:0020037">
    <property type="term" value="F:heme binding"/>
    <property type="evidence" value="ECO:0007669"/>
    <property type="project" value="InterPro"/>
</dbReference>
<dbReference type="SUPFAM" id="SSF48264">
    <property type="entry name" value="Cytochrome P450"/>
    <property type="match status" value="1"/>
</dbReference>
<keyword evidence="2" id="KW-1185">Reference proteome</keyword>
<protein>
    <submittedName>
        <fullName evidence="1">Uncharacterized protein</fullName>
    </submittedName>
</protein>
<dbReference type="GO" id="GO:0004497">
    <property type="term" value="F:monooxygenase activity"/>
    <property type="evidence" value="ECO:0007669"/>
    <property type="project" value="InterPro"/>
</dbReference>